<comment type="similarity">
    <text evidence="2">Belongs to the peptidase C19 family.</text>
</comment>
<keyword evidence="2" id="KW-0645">Protease</keyword>
<evidence type="ECO:0000313" key="6">
    <source>
        <dbReference type="Proteomes" id="UP000192578"/>
    </source>
</evidence>
<dbReference type="GO" id="GO:0016579">
    <property type="term" value="P:protein deubiquitination"/>
    <property type="evidence" value="ECO:0007669"/>
    <property type="project" value="InterPro"/>
</dbReference>
<feature type="domain" description="USP" evidence="4">
    <location>
        <begin position="58"/>
        <end position="612"/>
    </location>
</feature>
<dbReference type="PROSITE" id="PS50235">
    <property type="entry name" value="USP_3"/>
    <property type="match status" value="1"/>
</dbReference>
<keyword evidence="2" id="KW-0788">Thiol protease</keyword>
<dbReference type="PANTHER" id="PTHR21646">
    <property type="entry name" value="UBIQUITIN CARBOXYL-TERMINAL HYDROLASE"/>
    <property type="match status" value="1"/>
</dbReference>
<keyword evidence="2 5" id="KW-0378">Hydrolase</keyword>
<dbReference type="Pfam" id="PF00443">
    <property type="entry name" value="UCH"/>
    <property type="match status" value="1"/>
</dbReference>
<comment type="catalytic activity">
    <reaction evidence="1 2">
        <text>Thiol-dependent hydrolysis of ester, thioester, amide, peptide and isopeptide bonds formed by the C-terminal Gly of ubiquitin (a 76-residue protein attached to proteins as an intracellular targeting signal).</text>
        <dbReference type="EC" id="3.4.19.12"/>
    </reaction>
</comment>
<gene>
    <name evidence="5" type="ORF">BV898_04179</name>
</gene>
<dbReference type="InterPro" id="IPR001394">
    <property type="entry name" value="Peptidase_C19_UCH"/>
</dbReference>
<organism evidence="5 6">
    <name type="scientific">Hypsibius exemplaris</name>
    <name type="common">Freshwater tardigrade</name>
    <dbReference type="NCBI Taxonomy" id="2072580"/>
    <lineage>
        <taxon>Eukaryota</taxon>
        <taxon>Metazoa</taxon>
        <taxon>Ecdysozoa</taxon>
        <taxon>Tardigrada</taxon>
        <taxon>Eutardigrada</taxon>
        <taxon>Parachela</taxon>
        <taxon>Hypsibioidea</taxon>
        <taxon>Hypsibiidae</taxon>
        <taxon>Hypsibius</taxon>
    </lineage>
</organism>
<dbReference type="InterPro" id="IPR038765">
    <property type="entry name" value="Papain-like_cys_pep_sf"/>
</dbReference>
<evidence type="ECO:0000256" key="2">
    <source>
        <dbReference type="RuleBase" id="RU366025"/>
    </source>
</evidence>
<dbReference type="OrthoDB" id="73004at2759"/>
<comment type="caution">
    <text evidence="5">The sequence shown here is derived from an EMBL/GenBank/DDBJ whole genome shotgun (WGS) entry which is preliminary data.</text>
</comment>
<dbReference type="AlphaFoldDB" id="A0A1W0X3G8"/>
<evidence type="ECO:0000256" key="3">
    <source>
        <dbReference type="SAM" id="MobiDB-lite"/>
    </source>
</evidence>
<dbReference type="PROSITE" id="PS00973">
    <property type="entry name" value="USP_2"/>
    <property type="match status" value="1"/>
</dbReference>
<reference evidence="6" key="1">
    <citation type="submission" date="2017-01" db="EMBL/GenBank/DDBJ databases">
        <title>Comparative genomics of anhydrobiosis in the tardigrade Hypsibius dujardini.</title>
        <authorList>
            <person name="Yoshida Y."/>
            <person name="Koutsovoulos G."/>
            <person name="Laetsch D."/>
            <person name="Stevens L."/>
            <person name="Kumar S."/>
            <person name="Horikawa D."/>
            <person name="Ishino K."/>
            <person name="Komine S."/>
            <person name="Tomita M."/>
            <person name="Blaxter M."/>
            <person name="Arakawa K."/>
        </authorList>
    </citation>
    <scope>NUCLEOTIDE SEQUENCE [LARGE SCALE GENOMIC DNA]</scope>
    <source>
        <strain evidence="6">Z151</strain>
    </source>
</reference>
<dbReference type="Proteomes" id="UP000192578">
    <property type="component" value="Unassembled WGS sequence"/>
</dbReference>
<dbReference type="GO" id="GO:0004843">
    <property type="term" value="F:cysteine-type deubiquitinase activity"/>
    <property type="evidence" value="ECO:0007669"/>
    <property type="project" value="UniProtKB-UniRule"/>
</dbReference>
<dbReference type="InterPro" id="IPR028889">
    <property type="entry name" value="USP"/>
</dbReference>
<dbReference type="PROSITE" id="PS00972">
    <property type="entry name" value="USP_1"/>
    <property type="match status" value="1"/>
</dbReference>
<dbReference type="InterPro" id="IPR018200">
    <property type="entry name" value="USP_CS"/>
</dbReference>
<keyword evidence="6" id="KW-1185">Reference proteome</keyword>
<dbReference type="GO" id="GO:0006508">
    <property type="term" value="P:proteolysis"/>
    <property type="evidence" value="ECO:0007669"/>
    <property type="project" value="UniProtKB-KW"/>
</dbReference>
<protein>
    <recommendedName>
        <fullName evidence="2">Ubiquitin carboxyl-terminal hydrolase</fullName>
        <ecNumber evidence="2">3.4.19.12</ecNumber>
    </recommendedName>
</protein>
<name>A0A1W0X3G8_HYPEX</name>
<evidence type="ECO:0000259" key="4">
    <source>
        <dbReference type="PROSITE" id="PS50235"/>
    </source>
</evidence>
<dbReference type="InterPro" id="IPR050185">
    <property type="entry name" value="Ub_carboxyl-term_hydrolase"/>
</dbReference>
<dbReference type="CDD" id="cd02257">
    <property type="entry name" value="Peptidase_C19"/>
    <property type="match status" value="1"/>
</dbReference>
<sequence length="757" mass="83880">MVPKLQDLLKCIQNQFANATERQRAVVDCLNLEDANKSSDETLHNQIEAILLENGVPTGLFNIGNTCFANAAIQALLACTPFTGYFVDQFDKLHATAAHRQDNIASIQGDVTSNHPNRKLPPYVAAEFSQVVSTLLMLRSQDDSFSPSRLMNLIRRIFPQFVLGHQHDAQEFITCLLDRLHEELQYPVLQLVDIAEAGVAGRREDFSSASDEADDVMATSSTKSDYESCMSLISEDSLYSLSGGAGDDTLVEENLDGTSGRGDLDKTRSSVTNGHAMNGSVDCDSTEDSGAGTVANGFVDTYIDYSPSGDEALTIGEHHHSRFHSRTSSATSHDLLHPKARSHQNHHAINHPLARRSRIVTWRSIVRDLFYGDFAVSVECRGCGEISTRYEGFGMLEVSIPTAEQLADFVDDGTSSISGDRKSSGGGLLRWPKWMSLKAPNSKRRVDLMSCLKHELQPEYMTGDNRYHCDGCGEATDAVKNIRISRLPEVLIIHLKRFKYESSGTSFLSNFSNPDRKIHDLIDFPCDDLLDPTTFNVDFTTKYELRSVISHAGSTLSSGHYTSYVKIGHHSDTPTASNPPPQWYICNDADVNPVSSSTIADSEVYMLFYVKFDPEKAEKIAALNLRLSSLDSETFPPQAVASPRCRQLFPHAIFGDFSDPAGPLVGKEWWSELKWSQAVHRLSAQDFLCPHRLFLPGTLSRLPEVCVPLRQEVFDRVMELFDGMPACRYLHRVECALCAQALNLRPGRAPPSETNGS</sequence>
<accession>A0A1W0X3G8</accession>
<evidence type="ECO:0000313" key="5">
    <source>
        <dbReference type="EMBL" id="OQV21968.1"/>
    </source>
</evidence>
<feature type="region of interest" description="Disordered" evidence="3">
    <location>
        <begin position="250"/>
        <end position="288"/>
    </location>
</feature>
<keyword evidence="2" id="KW-0833">Ubl conjugation pathway</keyword>
<dbReference type="Gene3D" id="3.90.70.10">
    <property type="entry name" value="Cysteine proteinases"/>
    <property type="match status" value="2"/>
</dbReference>
<dbReference type="EC" id="3.4.19.12" evidence="2"/>
<proteinExistence type="inferred from homology"/>
<dbReference type="SUPFAM" id="SSF54001">
    <property type="entry name" value="Cysteine proteinases"/>
    <property type="match status" value="1"/>
</dbReference>
<evidence type="ECO:0000256" key="1">
    <source>
        <dbReference type="ARBA" id="ARBA00000707"/>
    </source>
</evidence>
<dbReference type="EMBL" id="MTYJ01000020">
    <property type="protein sequence ID" value="OQV21968.1"/>
    <property type="molecule type" value="Genomic_DNA"/>
</dbReference>